<evidence type="ECO:0000256" key="12">
    <source>
        <dbReference type="ARBA" id="ARBA00049955"/>
    </source>
</evidence>
<keyword evidence="16" id="KW-1185">Reference proteome</keyword>
<reference evidence="15 16" key="1">
    <citation type="journal article" date="2019" name="Int. J. Syst. Evol. Microbiol.">
        <title>The Global Catalogue of Microorganisms (GCM) 10K type strain sequencing project: providing services to taxonomists for standard genome sequencing and annotation.</title>
        <authorList>
            <consortium name="The Broad Institute Genomics Platform"/>
            <consortium name="The Broad Institute Genome Sequencing Center for Infectious Disease"/>
            <person name="Wu L."/>
            <person name="Ma J."/>
        </authorList>
    </citation>
    <scope>NUCLEOTIDE SEQUENCE [LARGE SCALE GENOMIC DNA]</scope>
    <source>
        <strain evidence="15 16">JCM 14319</strain>
    </source>
</reference>
<dbReference type="InterPro" id="IPR042113">
    <property type="entry name" value="P_AcTrfase_dom1"/>
</dbReference>
<evidence type="ECO:0000256" key="1">
    <source>
        <dbReference type="ARBA" id="ARBA00000705"/>
    </source>
</evidence>
<dbReference type="InterPro" id="IPR002505">
    <property type="entry name" value="PTA_PTB"/>
</dbReference>
<dbReference type="Pfam" id="PF07085">
    <property type="entry name" value="DRTGG"/>
    <property type="match status" value="1"/>
</dbReference>
<comment type="similarity">
    <text evidence="5">In the N-terminal section; belongs to the CobB/CobQ family.</text>
</comment>
<evidence type="ECO:0000256" key="4">
    <source>
        <dbReference type="ARBA" id="ARBA00008756"/>
    </source>
</evidence>
<dbReference type="Gene3D" id="3.40.50.300">
    <property type="entry name" value="P-loop containing nucleotide triphosphate hydrolases"/>
    <property type="match status" value="1"/>
</dbReference>
<comment type="subcellular location">
    <subcellularLocation>
        <location evidence="2">Cytoplasm</location>
    </subcellularLocation>
</comment>
<dbReference type="Pfam" id="PF13500">
    <property type="entry name" value="AAA_26"/>
    <property type="match status" value="1"/>
</dbReference>
<dbReference type="PIRSF" id="PIRSF006107">
    <property type="entry name" value="PhpActrans_proteobac"/>
    <property type="match status" value="1"/>
</dbReference>
<comment type="caution">
    <text evidence="15">The sequence shown here is derived from an EMBL/GenBank/DDBJ whole genome shotgun (WGS) entry which is preliminary data.</text>
</comment>
<accession>A0ABN2K9D8</accession>
<evidence type="ECO:0000256" key="9">
    <source>
        <dbReference type="ARBA" id="ARBA00022679"/>
    </source>
</evidence>
<evidence type="ECO:0000256" key="5">
    <source>
        <dbReference type="ARBA" id="ARBA00009786"/>
    </source>
</evidence>
<keyword evidence="10" id="KW-0012">Acyltransferase</keyword>
<dbReference type="InterPro" id="IPR042112">
    <property type="entry name" value="P_AcTrfase_dom2"/>
</dbReference>
<dbReference type="Gene3D" id="3.40.1390.20">
    <property type="entry name" value="HprK N-terminal domain-like"/>
    <property type="match status" value="1"/>
</dbReference>
<dbReference type="Gene3D" id="3.40.50.10950">
    <property type="match status" value="1"/>
</dbReference>
<dbReference type="EC" id="2.3.1.8" evidence="6"/>
<keyword evidence="9" id="KW-0808">Transferase</keyword>
<evidence type="ECO:0000256" key="11">
    <source>
        <dbReference type="ARBA" id="ARBA00031108"/>
    </source>
</evidence>
<evidence type="ECO:0000256" key="10">
    <source>
        <dbReference type="ARBA" id="ARBA00023315"/>
    </source>
</evidence>
<dbReference type="NCBIfam" id="TIGR00651">
    <property type="entry name" value="pta"/>
    <property type="match status" value="1"/>
</dbReference>
<dbReference type="RefSeq" id="WP_232498293.1">
    <property type="nucleotide sequence ID" value="NZ_BAAANH010000001.1"/>
</dbReference>
<evidence type="ECO:0000256" key="8">
    <source>
        <dbReference type="ARBA" id="ARBA00022490"/>
    </source>
</evidence>
<proteinExistence type="inferred from homology"/>
<dbReference type="Gene3D" id="3.40.50.10750">
    <property type="entry name" value="Isocitrate/Isopropylmalate dehydrogenase-like"/>
    <property type="match status" value="1"/>
</dbReference>
<sequence length="740" mass="78591">MAHRIYICSAEGNTGKSTVALGTLDTLTRRATRVGVFRPVARSTDERDYVLDLLLAHDAVVELSYDEAIGVGYDDVHTDPDAALATIVRRFKAVEDRCDAVVILGSDYTDVGTPTELAFNARIAANLGAPVLLVLGGRVGENTVLGHSERLGHSDARTPGDLAQLTELAAEELEREHASVLGIVVNRADPERLDEIVESVRAAARWDVPAGAAGSRVGAGAAAGDGVAGSSLRQAQDGAVAVWAIPEDPFLVAPSMRTIMQAVDGELYAGDPDLLDREALGVVIAAMSMENVLPRLIEGSVVIVPGDRSEVLLGVLTAHASATFPSISGIVLNGGFPLSEHIERLIEGLKAGLPIIQTSMGSYDTALAIRNTRGRLAAESQRKRDTALALFEQHVDGAALLDRLEIARPEVVTPLMFEYGLLERARRERKHIVLPEGYDDRILRAAATLIARDVADLTILGEEIEIRARAIGLGLDISRATVLSNHDHVLVYRLADEYQRRRAHKGITLEQARDTVQDVSYFGTMMVAMGLADGMVSGAVHTTAHTIRPAFEVIKTVPEVDVVSSVFLMALADRVLVYGDCAVVPDPTAEQLADIAISSAATAAQFGIEPRVAMLSYSTGESGSGADVDKVRRATALVRERAPELAVEGPIQYDAAADAAVARTKLPESTVAGRATVFIFPDLNTGNNTYKAVQRSAGAVAIGPVLQGLRKPINDLSRGATVQDIVNTVAITAIQAADTP</sequence>
<comment type="catalytic activity">
    <reaction evidence="1">
        <text>acetyl-CoA + phosphate = acetyl phosphate + CoA</text>
        <dbReference type="Rhea" id="RHEA:19521"/>
        <dbReference type="ChEBI" id="CHEBI:22191"/>
        <dbReference type="ChEBI" id="CHEBI:43474"/>
        <dbReference type="ChEBI" id="CHEBI:57287"/>
        <dbReference type="ChEBI" id="CHEBI:57288"/>
        <dbReference type="EC" id="2.3.1.8"/>
    </reaction>
</comment>
<dbReference type="EMBL" id="BAAANH010000001">
    <property type="protein sequence ID" value="GAA1751073.1"/>
    <property type="molecule type" value="Genomic_DNA"/>
</dbReference>
<dbReference type="Pfam" id="PF01515">
    <property type="entry name" value="PTA_PTB"/>
    <property type="match status" value="1"/>
</dbReference>
<feature type="domain" description="Phosphate acetyl/butaryl transferase" evidence="13">
    <location>
        <begin position="417"/>
        <end position="733"/>
    </location>
</feature>
<evidence type="ECO:0000259" key="14">
    <source>
        <dbReference type="Pfam" id="PF07085"/>
    </source>
</evidence>
<gene>
    <name evidence="15" type="primary">pta</name>
    <name evidence="15" type="ORF">GCM10009747_05570</name>
</gene>
<evidence type="ECO:0000256" key="6">
    <source>
        <dbReference type="ARBA" id="ARBA00012707"/>
    </source>
</evidence>
<evidence type="ECO:0000256" key="7">
    <source>
        <dbReference type="ARBA" id="ARBA00021528"/>
    </source>
</evidence>
<keyword evidence="8" id="KW-0963">Cytoplasm</keyword>
<evidence type="ECO:0000256" key="2">
    <source>
        <dbReference type="ARBA" id="ARBA00004496"/>
    </source>
</evidence>
<dbReference type="PANTHER" id="PTHR43356:SF3">
    <property type="entry name" value="PHOSPHATE ACETYLTRANSFERASE"/>
    <property type="match status" value="1"/>
</dbReference>
<evidence type="ECO:0000259" key="13">
    <source>
        <dbReference type="Pfam" id="PF01515"/>
    </source>
</evidence>
<comment type="function">
    <text evidence="12">Involved in acetate metabolism.</text>
</comment>
<dbReference type="InterPro" id="IPR050500">
    <property type="entry name" value="Phos_Acetyltrans/Butyryltrans"/>
</dbReference>
<dbReference type="SUPFAM" id="SSF53659">
    <property type="entry name" value="Isocitrate/Isopropylmalate dehydrogenase-like"/>
    <property type="match status" value="1"/>
</dbReference>
<dbReference type="InterPro" id="IPR027417">
    <property type="entry name" value="P-loop_NTPase"/>
</dbReference>
<dbReference type="InterPro" id="IPR028979">
    <property type="entry name" value="Ser_kin/Pase_Hpr-like_N_sf"/>
</dbReference>
<evidence type="ECO:0000256" key="3">
    <source>
        <dbReference type="ARBA" id="ARBA00004989"/>
    </source>
</evidence>
<organism evidence="15 16">
    <name type="scientific">Agromyces humatus</name>
    <dbReference type="NCBI Taxonomy" id="279573"/>
    <lineage>
        <taxon>Bacteria</taxon>
        <taxon>Bacillati</taxon>
        <taxon>Actinomycetota</taxon>
        <taxon>Actinomycetes</taxon>
        <taxon>Micrococcales</taxon>
        <taxon>Microbacteriaceae</taxon>
        <taxon>Agromyces</taxon>
    </lineage>
</organism>
<feature type="domain" description="DRTGG" evidence="14">
    <location>
        <begin position="259"/>
        <end position="370"/>
    </location>
</feature>
<dbReference type="InterPro" id="IPR010766">
    <property type="entry name" value="DRTGG"/>
</dbReference>
<protein>
    <recommendedName>
        <fullName evidence="7">Phosphate acetyltransferase</fullName>
        <ecNumber evidence="6">2.3.1.8</ecNumber>
    </recommendedName>
    <alternativeName>
        <fullName evidence="11">Phosphotransacetylase</fullName>
    </alternativeName>
</protein>
<dbReference type="InterPro" id="IPR004614">
    <property type="entry name" value="P_AcTrfase"/>
</dbReference>
<evidence type="ECO:0000313" key="16">
    <source>
        <dbReference type="Proteomes" id="UP001500506"/>
    </source>
</evidence>
<dbReference type="NCBIfam" id="NF007233">
    <property type="entry name" value="PRK09653.1"/>
    <property type="match status" value="1"/>
</dbReference>
<comment type="pathway">
    <text evidence="3">Metabolic intermediate biosynthesis; acetyl-CoA biosynthesis; acetyl-CoA from acetate: step 2/2.</text>
</comment>
<comment type="similarity">
    <text evidence="4">In the C-terminal section; belongs to the phosphate acetyltransferase and butyryltransferase family.</text>
</comment>
<name>A0ABN2K9D8_9MICO</name>
<dbReference type="NCBIfam" id="NF004167">
    <property type="entry name" value="PRK05632.1"/>
    <property type="match status" value="1"/>
</dbReference>
<dbReference type="PANTHER" id="PTHR43356">
    <property type="entry name" value="PHOSPHATE ACETYLTRANSFERASE"/>
    <property type="match status" value="1"/>
</dbReference>
<dbReference type="SUPFAM" id="SSF75138">
    <property type="entry name" value="HprK N-terminal domain-like"/>
    <property type="match status" value="1"/>
</dbReference>
<dbReference type="Proteomes" id="UP001500506">
    <property type="component" value="Unassembled WGS sequence"/>
</dbReference>
<evidence type="ECO:0000313" key="15">
    <source>
        <dbReference type="EMBL" id="GAA1751073.1"/>
    </source>
</evidence>
<dbReference type="InterPro" id="IPR016475">
    <property type="entry name" value="P-Actrans_bac"/>
</dbReference>
<dbReference type="SUPFAM" id="SSF52540">
    <property type="entry name" value="P-loop containing nucleoside triphosphate hydrolases"/>
    <property type="match status" value="1"/>
</dbReference>